<organism evidence="2 3">
    <name type="scientific">Massariosphaeria phaeospora</name>
    <dbReference type="NCBI Taxonomy" id="100035"/>
    <lineage>
        <taxon>Eukaryota</taxon>
        <taxon>Fungi</taxon>
        <taxon>Dikarya</taxon>
        <taxon>Ascomycota</taxon>
        <taxon>Pezizomycotina</taxon>
        <taxon>Dothideomycetes</taxon>
        <taxon>Pleosporomycetidae</taxon>
        <taxon>Pleosporales</taxon>
        <taxon>Pleosporales incertae sedis</taxon>
        <taxon>Massariosphaeria</taxon>
    </lineage>
</organism>
<keyword evidence="3" id="KW-1185">Reference proteome</keyword>
<feature type="region of interest" description="Disordered" evidence="1">
    <location>
        <begin position="115"/>
        <end position="137"/>
    </location>
</feature>
<gene>
    <name evidence="2" type="ORF">BDV95DRAFT_326334</name>
</gene>
<evidence type="ECO:0000256" key="1">
    <source>
        <dbReference type="SAM" id="MobiDB-lite"/>
    </source>
</evidence>
<accession>A0A7C8MIK3</accession>
<dbReference type="EMBL" id="JAADJZ010000006">
    <property type="protein sequence ID" value="KAF2874202.1"/>
    <property type="molecule type" value="Genomic_DNA"/>
</dbReference>
<proteinExistence type="predicted"/>
<comment type="caution">
    <text evidence="2">The sequence shown here is derived from an EMBL/GenBank/DDBJ whole genome shotgun (WGS) entry which is preliminary data.</text>
</comment>
<dbReference type="Proteomes" id="UP000481861">
    <property type="component" value="Unassembled WGS sequence"/>
</dbReference>
<protein>
    <submittedName>
        <fullName evidence="2">Uncharacterized protein</fullName>
    </submittedName>
</protein>
<evidence type="ECO:0000313" key="2">
    <source>
        <dbReference type="EMBL" id="KAF2874202.1"/>
    </source>
</evidence>
<dbReference type="AlphaFoldDB" id="A0A7C8MIK3"/>
<name>A0A7C8MIK3_9PLEO</name>
<sequence length="197" mass="21593">MNILSLSRTTSPLSLTVAKESKPSKARTVTAPCPVAPTSGSLPLVGYPMQALPSDMPWSILPPANTTPREDILSVVVGEVKMNIGRHSCNRQLGVWSSIVRLLEGPSVSQVMDSDRLSHSRTKAIGRSSNKQSIRAHTRELCEKPRGRRGVLPPSKRQPRLLYIYVAQCKLLGPSFPTQHPARQSPSKGLDLFDRSH</sequence>
<feature type="region of interest" description="Disordered" evidence="1">
    <location>
        <begin position="176"/>
        <end position="197"/>
    </location>
</feature>
<feature type="compositionally biased region" description="Polar residues" evidence="1">
    <location>
        <begin position="176"/>
        <end position="187"/>
    </location>
</feature>
<evidence type="ECO:0000313" key="3">
    <source>
        <dbReference type="Proteomes" id="UP000481861"/>
    </source>
</evidence>
<reference evidence="2 3" key="1">
    <citation type="submission" date="2020-01" db="EMBL/GenBank/DDBJ databases">
        <authorList>
            <consortium name="DOE Joint Genome Institute"/>
            <person name="Haridas S."/>
            <person name="Albert R."/>
            <person name="Binder M."/>
            <person name="Bloem J."/>
            <person name="Labutti K."/>
            <person name="Salamov A."/>
            <person name="Andreopoulos B."/>
            <person name="Baker S.E."/>
            <person name="Barry K."/>
            <person name="Bills G."/>
            <person name="Bluhm B.H."/>
            <person name="Cannon C."/>
            <person name="Castanera R."/>
            <person name="Culley D.E."/>
            <person name="Daum C."/>
            <person name="Ezra D."/>
            <person name="Gonzalez J.B."/>
            <person name="Henrissat B."/>
            <person name="Kuo A."/>
            <person name="Liang C."/>
            <person name="Lipzen A."/>
            <person name="Lutzoni F."/>
            <person name="Magnuson J."/>
            <person name="Mondo S."/>
            <person name="Nolan M."/>
            <person name="Ohm R."/>
            <person name="Pangilinan J."/>
            <person name="Park H.-J.H."/>
            <person name="Ramirez L."/>
            <person name="Alfaro M."/>
            <person name="Sun H."/>
            <person name="Tritt A."/>
            <person name="Yoshinaga Y."/>
            <person name="Zwiers L.-H.L."/>
            <person name="Turgeon B.G."/>
            <person name="Goodwin S.B."/>
            <person name="Spatafora J.W."/>
            <person name="Crous P.W."/>
            <person name="Grigoriev I.V."/>
        </authorList>
    </citation>
    <scope>NUCLEOTIDE SEQUENCE [LARGE SCALE GENOMIC DNA]</scope>
    <source>
        <strain evidence="2 3">CBS 611.86</strain>
    </source>
</reference>